<gene>
    <name evidence="2" type="ORF">CB5_LOCUS396</name>
</gene>
<sequence length="484" mass="52626">MVAAAVVPELNSCGAWLAPPSPPPLLAAIYGEHLTPPSPAPTSGPRAPSRAAGSRPEQACSGQAQNRAFLGPVDYRVQLGDRCDTSTGGYFFDPKSVQCDLAGRLDSVDSGSRQHIDSLVMCFDLVDRDSALYALVSGFDPWCLAVGACRQLWRVSGQVRVALASNRRKTDSVRREGSIQRRNLQNSRFSCLLYRYKIMLYGTTSAGNACCTVQGYSVPVQATRTDSAALGLAPVPVQEPVYRYKGVLVESPVGDFVADVAPRAVRARLLPELCEEAGRGSVFTVLDVALRFDAVEVGDSASFLDFGQERRIATRLGSLDSGLREESTKPSLARFGEGYLGRIPSPVDPAEVVLVRGFVRCLDLAFESHRFSAAAPPADQDRGKGVASKSPTRLTELETPYFRTCGSVTTYKYRGTGEHQLQTEHNIINSPIEQTSMDAHNIPNSSSAASCYERKRTRGKTIGLKWAKKRKEEKAKPALRYLKT</sequence>
<accession>A0A6V7NF27</accession>
<evidence type="ECO:0000256" key="1">
    <source>
        <dbReference type="SAM" id="MobiDB-lite"/>
    </source>
</evidence>
<proteinExistence type="predicted"/>
<name>A0A6V7NF27_ANACO</name>
<feature type="region of interest" description="Disordered" evidence="1">
    <location>
        <begin position="29"/>
        <end position="58"/>
    </location>
</feature>
<dbReference type="AlphaFoldDB" id="A0A6V7NF27"/>
<reference evidence="2" key="1">
    <citation type="submission" date="2020-07" db="EMBL/GenBank/DDBJ databases">
        <authorList>
            <person name="Lin J."/>
        </authorList>
    </citation>
    <scope>NUCLEOTIDE SEQUENCE</scope>
</reference>
<evidence type="ECO:0000313" key="2">
    <source>
        <dbReference type="EMBL" id="CAD1817185.1"/>
    </source>
</evidence>
<organism evidence="2">
    <name type="scientific">Ananas comosus var. bracteatus</name>
    <name type="common">red pineapple</name>
    <dbReference type="NCBI Taxonomy" id="296719"/>
    <lineage>
        <taxon>Eukaryota</taxon>
        <taxon>Viridiplantae</taxon>
        <taxon>Streptophyta</taxon>
        <taxon>Embryophyta</taxon>
        <taxon>Tracheophyta</taxon>
        <taxon>Spermatophyta</taxon>
        <taxon>Magnoliopsida</taxon>
        <taxon>Liliopsida</taxon>
        <taxon>Poales</taxon>
        <taxon>Bromeliaceae</taxon>
        <taxon>Bromelioideae</taxon>
        <taxon>Ananas</taxon>
    </lineage>
</organism>
<dbReference type="EMBL" id="LR862129">
    <property type="protein sequence ID" value="CAD1817185.1"/>
    <property type="molecule type" value="Genomic_DNA"/>
</dbReference>
<protein>
    <submittedName>
        <fullName evidence="2">Uncharacterized protein</fullName>
    </submittedName>
</protein>